<comment type="caution">
    <text evidence="2">The sequence shown here is derived from an EMBL/GenBank/DDBJ whole genome shotgun (WGS) entry which is preliminary data.</text>
</comment>
<name>A0A9Q1FA21_SYNKA</name>
<protein>
    <submittedName>
        <fullName evidence="2">Uncharacterized protein</fullName>
    </submittedName>
</protein>
<proteinExistence type="predicted"/>
<reference evidence="2" key="1">
    <citation type="journal article" date="2023" name="Science">
        <title>Genome structures resolve the early diversification of teleost fishes.</title>
        <authorList>
            <person name="Parey E."/>
            <person name="Louis A."/>
            <person name="Montfort J."/>
            <person name="Bouchez O."/>
            <person name="Roques C."/>
            <person name="Iampietro C."/>
            <person name="Lluch J."/>
            <person name="Castinel A."/>
            <person name="Donnadieu C."/>
            <person name="Desvignes T."/>
            <person name="Floi Bucao C."/>
            <person name="Jouanno E."/>
            <person name="Wen M."/>
            <person name="Mejri S."/>
            <person name="Dirks R."/>
            <person name="Jansen H."/>
            <person name="Henkel C."/>
            <person name="Chen W.J."/>
            <person name="Zahm M."/>
            <person name="Cabau C."/>
            <person name="Klopp C."/>
            <person name="Thompson A.W."/>
            <person name="Robinson-Rechavi M."/>
            <person name="Braasch I."/>
            <person name="Lecointre G."/>
            <person name="Bobe J."/>
            <person name="Postlethwait J.H."/>
            <person name="Berthelot C."/>
            <person name="Roest Crollius H."/>
            <person name="Guiguen Y."/>
        </authorList>
    </citation>
    <scope>NUCLEOTIDE SEQUENCE</scope>
    <source>
        <strain evidence="2">WJC10195</strain>
    </source>
</reference>
<evidence type="ECO:0000256" key="1">
    <source>
        <dbReference type="SAM" id="MobiDB-lite"/>
    </source>
</evidence>
<evidence type="ECO:0000313" key="2">
    <source>
        <dbReference type="EMBL" id="KAJ8354146.1"/>
    </source>
</evidence>
<feature type="region of interest" description="Disordered" evidence="1">
    <location>
        <begin position="65"/>
        <end position="98"/>
    </location>
</feature>
<dbReference type="EMBL" id="JAINUF010000007">
    <property type="protein sequence ID" value="KAJ8354146.1"/>
    <property type="molecule type" value="Genomic_DNA"/>
</dbReference>
<keyword evidence="3" id="KW-1185">Reference proteome</keyword>
<dbReference type="AlphaFoldDB" id="A0A9Q1FA21"/>
<organism evidence="2 3">
    <name type="scientific">Synaphobranchus kaupii</name>
    <name type="common">Kaup's arrowtooth eel</name>
    <dbReference type="NCBI Taxonomy" id="118154"/>
    <lineage>
        <taxon>Eukaryota</taxon>
        <taxon>Metazoa</taxon>
        <taxon>Chordata</taxon>
        <taxon>Craniata</taxon>
        <taxon>Vertebrata</taxon>
        <taxon>Euteleostomi</taxon>
        <taxon>Actinopterygii</taxon>
        <taxon>Neopterygii</taxon>
        <taxon>Teleostei</taxon>
        <taxon>Anguilliformes</taxon>
        <taxon>Synaphobranchidae</taxon>
        <taxon>Synaphobranchus</taxon>
    </lineage>
</organism>
<gene>
    <name evidence="2" type="ORF">SKAU_G00217130</name>
</gene>
<accession>A0A9Q1FA21</accession>
<dbReference type="Proteomes" id="UP001152622">
    <property type="component" value="Chromosome 7"/>
</dbReference>
<feature type="compositionally biased region" description="Polar residues" evidence="1">
    <location>
        <begin position="67"/>
        <end position="79"/>
    </location>
</feature>
<sequence length="98" mass="11705">MMNKEYEEMKKQMRELEIREANSEAREKYLQRREKERLQPIEQEDIRRRRKMLIEEKLVDIEEQARSRSCGTIGQSPGSSRLREGSQGPGFRHSLKAL</sequence>
<evidence type="ECO:0000313" key="3">
    <source>
        <dbReference type="Proteomes" id="UP001152622"/>
    </source>
</evidence>